<feature type="compositionally biased region" description="Low complexity" evidence="1">
    <location>
        <begin position="446"/>
        <end position="465"/>
    </location>
</feature>
<feature type="compositionally biased region" description="Basic and acidic residues" evidence="1">
    <location>
        <begin position="517"/>
        <end position="528"/>
    </location>
</feature>
<feature type="compositionally biased region" description="Polar residues" evidence="1">
    <location>
        <begin position="344"/>
        <end position="354"/>
    </location>
</feature>
<keyword evidence="3" id="KW-1185">Reference proteome</keyword>
<proteinExistence type="predicted"/>
<feature type="compositionally biased region" description="Basic and acidic residues" evidence="1">
    <location>
        <begin position="359"/>
        <end position="373"/>
    </location>
</feature>
<feature type="compositionally biased region" description="Low complexity" evidence="1">
    <location>
        <begin position="410"/>
        <end position="419"/>
    </location>
</feature>
<evidence type="ECO:0000313" key="2">
    <source>
        <dbReference type="EMBL" id="NMR19964.1"/>
    </source>
</evidence>
<gene>
    <name evidence="2" type="ORF">HIR71_06960</name>
</gene>
<organism evidence="2 3">
    <name type="scientific">Cellulomonas fimi</name>
    <dbReference type="NCBI Taxonomy" id="1708"/>
    <lineage>
        <taxon>Bacteria</taxon>
        <taxon>Bacillati</taxon>
        <taxon>Actinomycetota</taxon>
        <taxon>Actinomycetes</taxon>
        <taxon>Micrococcales</taxon>
        <taxon>Cellulomonadaceae</taxon>
        <taxon>Cellulomonas</taxon>
    </lineage>
</organism>
<reference evidence="2 3" key="1">
    <citation type="submission" date="2020-04" db="EMBL/GenBank/DDBJ databases">
        <title>Sequencing and Assembly of C. fimi.</title>
        <authorList>
            <person name="Ramsey A.R."/>
        </authorList>
    </citation>
    <scope>NUCLEOTIDE SEQUENCE [LARGE SCALE GENOMIC DNA]</scope>
    <source>
        <strain evidence="2 3">SB</strain>
    </source>
</reference>
<feature type="compositionally biased region" description="Low complexity" evidence="1">
    <location>
        <begin position="316"/>
        <end position="326"/>
    </location>
</feature>
<feature type="compositionally biased region" description="Pro residues" evidence="1">
    <location>
        <begin position="136"/>
        <end position="148"/>
    </location>
</feature>
<feature type="compositionally biased region" description="Gly residues" evidence="1">
    <location>
        <begin position="506"/>
        <end position="516"/>
    </location>
</feature>
<evidence type="ECO:0000256" key="1">
    <source>
        <dbReference type="SAM" id="MobiDB-lite"/>
    </source>
</evidence>
<accession>A0A7Y0QHJ6</accession>
<feature type="compositionally biased region" description="Low complexity" evidence="1">
    <location>
        <begin position="477"/>
        <end position="498"/>
    </location>
</feature>
<evidence type="ECO:0000313" key="3">
    <source>
        <dbReference type="Proteomes" id="UP000562124"/>
    </source>
</evidence>
<dbReference type="RefSeq" id="WP_169324325.1">
    <property type="nucleotide sequence ID" value="NZ_JABCJJ010000007.1"/>
</dbReference>
<sequence>MLQRLIAAVLSVLGLAAIAFGVGSATLWRAEDTLVASARPSADGTLVATAPGVLELGGGAVTVAAEAVGGTKVVLAIGKEPDVAGWVGSDAHTLLTGLADGGTLSTRAVEGTGPAAPDAADAPDEAPVEDGAQAPAPAPAPEPTPAPDPDGSDLWVQQATGETTAELTWTPEPGRWTLLAAGVGEGAQAPVVRLSWPQTVTTPWLVPGLVVGGLLLVTGLVLGARAWRRGRGPAGPSTWHPVDTGATPVVVASGSAPLADTAASGVRALTPGPQPTSDERPTVVLTRRQLREAAAAAAAATPAATRPRLPLRFRAQAGGPASAAPESTPPEVAPREAAPPGSAARTNDALQQDALQHGAPRDDARGSAERRSDAFLPAATEPVRAADQRRGTGSSATTPQPVAPQPAPARPSRTAAAPTSVGRRGTLPEGAPSSAPSRPDAPRTPPVAGSGAAGPGSSSTAPAGSRADAWRRAWGVPGATGAEQGAPGPAEAPDQGAAAERHRSGDGPGDGPGDGRGAGDPERRGKDS</sequence>
<dbReference type="AlphaFoldDB" id="A0A7Y0QHJ6"/>
<feature type="region of interest" description="Disordered" evidence="1">
    <location>
        <begin position="316"/>
        <end position="528"/>
    </location>
</feature>
<feature type="region of interest" description="Disordered" evidence="1">
    <location>
        <begin position="105"/>
        <end position="155"/>
    </location>
</feature>
<comment type="caution">
    <text evidence="2">The sequence shown here is derived from an EMBL/GenBank/DDBJ whole genome shotgun (WGS) entry which is preliminary data.</text>
</comment>
<dbReference type="Proteomes" id="UP000562124">
    <property type="component" value="Unassembled WGS sequence"/>
</dbReference>
<protein>
    <submittedName>
        <fullName evidence="2">Uncharacterized protein</fullName>
    </submittedName>
</protein>
<dbReference type="EMBL" id="JABCJJ010000007">
    <property type="protein sequence ID" value="NMR19964.1"/>
    <property type="molecule type" value="Genomic_DNA"/>
</dbReference>
<name>A0A7Y0QHJ6_CELFI</name>